<protein>
    <submittedName>
        <fullName evidence="2">Nuclear transport factor 2 family protein</fullName>
    </submittedName>
</protein>
<dbReference type="SUPFAM" id="SSF54427">
    <property type="entry name" value="NTF2-like"/>
    <property type="match status" value="1"/>
</dbReference>
<dbReference type="AlphaFoldDB" id="A0A838LC80"/>
<organism evidence="2 3">
    <name type="scientific">Sphingomonas chungangi</name>
    <dbReference type="NCBI Taxonomy" id="2683589"/>
    <lineage>
        <taxon>Bacteria</taxon>
        <taxon>Pseudomonadati</taxon>
        <taxon>Pseudomonadota</taxon>
        <taxon>Alphaproteobacteria</taxon>
        <taxon>Sphingomonadales</taxon>
        <taxon>Sphingomonadaceae</taxon>
        <taxon>Sphingomonas</taxon>
    </lineage>
</organism>
<accession>A0A838LC80</accession>
<dbReference type="Pfam" id="PF13577">
    <property type="entry name" value="SnoaL_4"/>
    <property type="match status" value="1"/>
</dbReference>
<dbReference type="InterPro" id="IPR032710">
    <property type="entry name" value="NTF2-like_dom_sf"/>
</dbReference>
<evidence type="ECO:0000313" key="3">
    <source>
        <dbReference type="Proteomes" id="UP000570166"/>
    </source>
</evidence>
<comment type="caution">
    <text evidence="2">The sequence shown here is derived from an EMBL/GenBank/DDBJ whole genome shotgun (WGS) entry which is preliminary data.</text>
</comment>
<keyword evidence="3" id="KW-1185">Reference proteome</keyword>
<sequence length="169" mass="18818">MTALAGSLVLGEAEGPWFDHVRIVDHQEIAALVAEFAWRIDLGETDRVAELFTPEGWYGREDGARSIGREAIRDAYLRRGEGSPGRICRHLFSNLRIRFETEDTAAGLSTLTLFAGDGTVPLRAEVALVQDYVDCYERVGDRWLFASRETRRLFVGAGFQDVLRLGVGS</sequence>
<evidence type="ECO:0000313" key="2">
    <source>
        <dbReference type="EMBL" id="MBA2935746.1"/>
    </source>
</evidence>
<reference evidence="2 3" key="1">
    <citation type="submission" date="2020-07" db="EMBL/GenBank/DDBJ databases">
        <authorList>
            <person name="Sun Q."/>
        </authorList>
    </citation>
    <scope>NUCLEOTIDE SEQUENCE [LARGE SCALE GENOMIC DNA]</scope>
    <source>
        <strain evidence="2 3">CGMCC 1.13654</strain>
    </source>
</reference>
<dbReference type="Proteomes" id="UP000570166">
    <property type="component" value="Unassembled WGS sequence"/>
</dbReference>
<name>A0A838LC80_9SPHN</name>
<proteinExistence type="predicted"/>
<feature type="domain" description="SnoaL-like" evidence="1">
    <location>
        <begin position="23"/>
        <end position="148"/>
    </location>
</feature>
<dbReference type="InterPro" id="IPR037401">
    <property type="entry name" value="SnoaL-like"/>
</dbReference>
<evidence type="ECO:0000259" key="1">
    <source>
        <dbReference type="Pfam" id="PF13577"/>
    </source>
</evidence>
<gene>
    <name evidence="2" type="ORF">HZF05_16820</name>
</gene>
<dbReference type="EMBL" id="JACEIB010000026">
    <property type="protein sequence ID" value="MBA2935746.1"/>
    <property type="molecule type" value="Genomic_DNA"/>
</dbReference>
<dbReference type="Gene3D" id="3.10.450.50">
    <property type="match status" value="1"/>
</dbReference>
<dbReference type="RefSeq" id="WP_160362947.1">
    <property type="nucleotide sequence ID" value="NZ_JACEIB010000026.1"/>
</dbReference>